<reference evidence="1" key="1">
    <citation type="journal article" date="2020" name="Nature">
        <title>Giant virus diversity and host interactions through global metagenomics.</title>
        <authorList>
            <person name="Schulz F."/>
            <person name="Roux S."/>
            <person name="Paez-Espino D."/>
            <person name="Jungbluth S."/>
            <person name="Walsh D.A."/>
            <person name="Denef V.J."/>
            <person name="McMahon K.D."/>
            <person name="Konstantinidis K.T."/>
            <person name="Eloe-Fadrosh E.A."/>
            <person name="Kyrpides N.C."/>
            <person name="Woyke T."/>
        </authorList>
    </citation>
    <scope>NUCLEOTIDE SEQUENCE</scope>
    <source>
        <strain evidence="1">GVMAG-M-3300009161-34</strain>
    </source>
</reference>
<name>A0A6C0EVS9_9ZZZZ</name>
<dbReference type="EMBL" id="MN738962">
    <property type="protein sequence ID" value="QHT33286.1"/>
    <property type="molecule type" value="Genomic_DNA"/>
</dbReference>
<sequence length="342" mass="38861">MPSKKRSGFFNDTRAYSYDNMSVKHNPNTTDSVCQNGYPVSQYHNLNPVEALYSIWNSYQSMPIANFSTIQKSVLAPNNLTNPPSGPANIFIIRHGEKNWINYGLDKNGIYRACQLANFINTLAKSSYPISYILSNQPDAYNTNTSMHPAQTVSSASFLLNIPHIMYSNASDVDTTVKALYETGIYDGLNVLICWNHQHIQKLCLELLNTGAAQSISRITQNNANDFFKETNACPDGNYVTTDPTSLFYPPQQPQLHDNYKDSQYYPYWNNNNFNSIYCFYSNQTNGYKFTFEIKSIPINTCYTSCNLNIGLYQAIGTTYYENYNTDNDIESNCEVPSEWSV</sequence>
<protein>
    <recommendedName>
        <fullName evidence="2">Phosphoglycerate mutase family protein</fullName>
    </recommendedName>
</protein>
<evidence type="ECO:0008006" key="2">
    <source>
        <dbReference type="Google" id="ProtNLM"/>
    </source>
</evidence>
<proteinExistence type="predicted"/>
<evidence type="ECO:0000313" key="1">
    <source>
        <dbReference type="EMBL" id="QHT33286.1"/>
    </source>
</evidence>
<accession>A0A6C0EVS9</accession>
<dbReference type="AlphaFoldDB" id="A0A6C0EVS9"/>
<organism evidence="1">
    <name type="scientific">viral metagenome</name>
    <dbReference type="NCBI Taxonomy" id="1070528"/>
    <lineage>
        <taxon>unclassified sequences</taxon>
        <taxon>metagenomes</taxon>
        <taxon>organismal metagenomes</taxon>
    </lineage>
</organism>